<reference evidence="2 3" key="1">
    <citation type="submission" date="2024-09" db="EMBL/GenBank/DDBJ databases">
        <title>Chromosome-scale assembly of Riccia fluitans.</title>
        <authorList>
            <person name="Paukszto L."/>
            <person name="Sawicki J."/>
            <person name="Karawczyk K."/>
            <person name="Piernik-Szablinska J."/>
            <person name="Szczecinska M."/>
            <person name="Mazdziarz M."/>
        </authorList>
    </citation>
    <scope>NUCLEOTIDE SEQUENCE [LARGE SCALE GENOMIC DNA]</scope>
    <source>
        <strain evidence="2">Rf_01</strain>
        <tissue evidence="2">Aerial parts of the thallus</tissue>
    </source>
</reference>
<keyword evidence="1" id="KW-0648">Protein biosynthesis</keyword>
<protein>
    <recommendedName>
        <fullName evidence="1">Glutamyl-tRNA(Gln) amidotransferase subunit C, chloroplastic/mitochondrial</fullName>
        <shortName evidence="1">Glu-AdT subunit C</shortName>
        <ecNumber evidence="1">6.3.5.-</ecNumber>
    </recommendedName>
</protein>
<dbReference type="PANTHER" id="PTHR15004:SF0">
    <property type="entry name" value="GLUTAMYL-TRNA(GLN) AMIDOTRANSFERASE SUBUNIT C, MITOCHONDRIAL"/>
    <property type="match status" value="1"/>
</dbReference>
<dbReference type="Gene3D" id="1.10.20.60">
    <property type="entry name" value="Glu-tRNAGln amidotransferase C subunit, N-terminal domain"/>
    <property type="match status" value="1"/>
</dbReference>
<keyword evidence="3" id="KW-1185">Reference proteome</keyword>
<comment type="catalytic activity">
    <reaction evidence="1">
        <text>L-glutamyl-tRNA(Gln) + L-glutamine + ATP + H2O = L-glutaminyl-tRNA(Gln) + L-glutamate + ADP + phosphate + H(+)</text>
        <dbReference type="Rhea" id="RHEA:17521"/>
        <dbReference type="Rhea" id="RHEA-COMP:9681"/>
        <dbReference type="Rhea" id="RHEA-COMP:9684"/>
        <dbReference type="ChEBI" id="CHEBI:15377"/>
        <dbReference type="ChEBI" id="CHEBI:15378"/>
        <dbReference type="ChEBI" id="CHEBI:29985"/>
        <dbReference type="ChEBI" id="CHEBI:30616"/>
        <dbReference type="ChEBI" id="CHEBI:43474"/>
        <dbReference type="ChEBI" id="CHEBI:58359"/>
        <dbReference type="ChEBI" id="CHEBI:78520"/>
        <dbReference type="ChEBI" id="CHEBI:78521"/>
        <dbReference type="ChEBI" id="CHEBI:456216"/>
    </reaction>
</comment>
<dbReference type="AlphaFoldDB" id="A0ABD1XLN5"/>
<keyword evidence="1" id="KW-0547">Nucleotide-binding</keyword>
<comment type="similarity">
    <text evidence="1">Belongs to the GatC family.</text>
</comment>
<dbReference type="GO" id="GO:0050567">
    <property type="term" value="F:glutaminyl-tRNA synthase (glutamine-hydrolyzing) activity"/>
    <property type="evidence" value="ECO:0007669"/>
    <property type="project" value="UniProtKB-UniRule"/>
</dbReference>
<comment type="subcellular location">
    <subcellularLocation>
        <location evidence="1">Mitochondrion</location>
    </subcellularLocation>
    <subcellularLocation>
        <location evidence="1">Plastid</location>
        <location evidence="1">Chloroplast</location>
    </subcellularLocation>
</comment>
<sequence>MASPSAAVLSHARLLPRIPRSLVPAAGAAARRPSSICRCSSSTRQVEPPNLAQLCDKARISLSPKEIEEFTPQISKVVDWFSQLQDVDVENVEPAIRVGAVDGTNTLRADQPVTFQDREALLAAIPDREGPYMKVPKILKENEE</sequence>
<dbReference type="GO" id="GO:0005524">
    <property type="term" value="F:ATP binding"/>
    <property type="evidence" value="ECO:0007669"/>
    <property type="project" value="UniProtKB-KW"/>
</dbReference>
<dbReference type="GO" id="GO:0005739">
    <property type="term" value="C:mitochondrion"/>
    <property type="evidence" value="ECO:0007669"/>
    <property type="project" value="UniProtKB-SubCell"/>
</dbReference>
<keyword evidence="1" id="KW-0067">ATP-binding</keyword>
<dbReference type="NCBIfam" id="TIGR00135">
    <property type="entry name" value="gatC"/>
    <property type="match status" value="1"/>
</dbReference>
<evidence type="ECO:0000313" key="3">
    <source>
        <dbReference type="Proteomes" id="UP001605036"/>
    </source>
</evidence>
<comment type="caution">
    <text evidence="2">The sequence shown here is derived from an EMBL/GenBank/DDBJ whole genome shotgun (WGS) entry which is preliminary data.</text>
</comment>
<keyword evidence="1" id="KW-0150">Chloroplast</keyword>
<dbReference type="Pfam" id="PF02686">
    <property type="entry name" value="GatC"/>
    <property type="match status" value="1"/>
</dbReference>
<dbReference type="GO" id="GO:0009507">
    <property type="term" value="C:chloroplast"/>
    <property type="evidence" value="ECO:0007669"/>
    <property type="project" value="UniProtKB-SubCell"/>
</dbReference>
<gene>
    <name evidence="1" type="primary">GATC</name>
    <name evidence="2" type="ORF">R1flu_028430</name>
</gene>
<dbReference type="SUPFAM" id="SSF141000">
    <property type="entry name" value="Glu-tRNAGln amidotransferase C subunit"/>
    <property type="match status" value="1"/>
</dbReference>
<dbReference type="InterPro" id="IPR003837">
    <property type="entry name" value="GatC"/>
</dbReference>
<dbReference type="PANTHER" id="PTHR15004">
    <property type="entry name" value="GLUTAMYL-TRNA(GLN) AMIDOTRANSFERASE SUBUNIT C, MITOCHONDRIAL"/>
    <property type="match status" value="1"/>
</dbReference>
<keyword evidence="1" id="KW-0934">Plastid</keyword>
<dbReference type="GO" id="GO:0032543">
    <property type="term" value="P:mitochondrial translation"/>
    <property type="evidence" value="ECO:0007669"/>
    <property type="project" value="UniProtKB-UniRule"/>
</dbReference>
<dbReference type="GO" id="GO:0030956">
    <property type="term" value="C:glutamyl-tRNA(Gln) amidotransferase complex"/>
    <property type="evidence" value="ECO:0007669"/>
    <property type="project" value="UniProtKB-UniRule"/>
</dbReference>
<dbReference type="HAMAP" id="MF_00122">
    <property type="entry name" value="GatC"/>
    <property type="match status" value="1"/>
</dbReference>
<dbReference type="GO" id="GO:0070681">
    <property type="term" value="P:glutaminyl-tRNAGln biosynthesis via transamidation"/>
    <property type="evidence" value="ECO:0007669"/>
    <property type="project" value="UniProtKB-UniRule"/>
</dbReference>
<dbReference type="InterPro" id="IPR036113">
    <property type="entry name" value="Asp/Glu-ADT_sf_sub_c"/>
</dbReference>
<name>A0ABD1XLN5_9MARC</name>
<organism evidence="2 3">
    <name type="scientific">Riccia fluitans</name>
    <dbReference type="NCBI Taxonomy" id="41844"/>
    <lineage>
        <taxon>Eukaryota</taxon>
        <taxon>Viridiplantae</taxon>
        <taxon>Streptophyta</taxon>
        <taxon>Embryophyta</taxon>
        <taxon>Marchantiophyta</taxon>
        <taxon>Marchantiopsida</taxon>
        <taxon>Marchantiidae</taxon>
        <taxon>Marchantiales</taxon>
        <taxon>Ricciaceae</taxon>
        <taxon>Riccia</taxon>
    </lineage>
</organism>
<proteinExistence type="inferred from homology"/>
<keyword evidence="1" id="KW-0496">Mitochondrion</keyword>
<dbReference type="Proteomes" id="UP001605036">
    <property type="component" value="Unassembled WGS sequence"/>
</dbReference>
<evidence type="ECO:0000313" key="2">
    <source>
        <dbReference type="EMBL" id="KAL2609857.1"/>
    </source>
</evidence>
<accession>A0ABD1XLN5</accession>
<dbReference type="EC" id="6.3.5.-" evidence="1"/>
<evidence type="ECO:0000256" key="1">
    <source>
        <dbReference type="HAMAP-Rule" id="MF_03149"/>
    </source>
</evidence>
<keyword evidence="1" id="KW-0436">Ligase</keyword>
<dbReference type="EMBL" id="JBHFFA010000008">
    <property type="protein sequence ID" value="KAL2609857.1"/>
    <property type="molecule type" value="Genomic_DNA"/>
</dbReference>
<comment type="function">
    <text evidence="1">Allows the formation of correctly charged Gln-tRNA(Gln) through the transamidation of misacylated Glu-tRNA(Gln) in chloroplasts and mitochondria. The reaction takes place in the presence of glutamine and ATP through an activated gamma-phospho-Glu-tRNA(Gln).</text>
</comment>
<comment type="subunit">
    <text evidence="1">Subunit of the heterotrimeric GatCAB amidotransferase (AdT) complex, composed of A, B and C subunits.</text>
</comment>